<evidence type="ECO:0000256" key="4">
    <source>
        <dbReference type="ARBA" id="ARBA00022837"/>
    </source>
</evidence>
<dbReference type="InterPro" id="IPR000917">
    <property type="entry name" value="Sulfatase_N"/>
</dbReference>
<evidence type="ECO:0000313" key="10">
    <source>
        <dbReference type="Proteomes" id="UP001230188"/>
    </source>
</evidence>
<name>A0AAD7UDC4_9STRA</name>
<dbReference type="EMBL" id="JAQMWT010000362">
    <property type="protein sequence ID" value="KAJ8603020.1"/>
    <property type="molecule type" value="Genomic_DNA"/>
</dbReference>
<dbReference type="GO" id="GO:0046872">
    <property type="term" value="F:metal ion binding"/>
    <property type="evidence" value="ECO:0007669"/>
    <property type="project" value="UniProtKB-KW"/>
</dbReference>
<keyword evidence="6" id="KW-0472">Membrane</keyword>
<keyword evidence="4" id="KW-0106">Calcium</keyword>
<reference evidence="9" key="1">
    <citation type="submission" date="2023-01" db="EMBL/GenBank/DDBJ databases">
        <title>Metagenome sequencing of chrysophaentin producing Chrysophaeum taylorii.</title>
        <authorList>
            <person name="Davison J."/>
            <person name="Bewley C."/>
        </authorList>
    </citation>
    <scope>NUCLEOTIDE SEQUENCE</scope>
    <source>
        <strain evidence="9">NIES-1699</strain>
    </source>
</reference>
<comment type="similarity">
    <text evidence="1">Belongs to the sulfatase family.</text>
</comment>
<dbReference type="PANTHER" id="PTHR42693:SF33">
    <property type="entry name" value="ARYLSULFATASE"/>
    <property type="match status" value="1"/>
</dbReference>
<dbReference type="PANTHER" id="PTHR42693">
    <property type="entry name" value="ARYLSULFATASE FAMILY MEMBER"/>
    <property type="match status" value="1"/>
</dbReference>
<dbReference type="InterPro" id="IPR017850">
    <property type="entry name" value="Alkaline_phosphatase_core_sf"/>
</dbReference>
<feature type="signal peptide" evidence="7">
    <location>
        <begin position="1"/>
        <end position="17"/>
    </location>
</feature>
<keyword evidence="7" id="KW-0732">Signal</keyword>
<dbReference type="PROSITE" id="PS00149">
    <property type="entry name" value="SULFATASE_2"/>
    <property type="match status" value="1"/>
</dbReference>
<feature type="domain" description="Sulfatase N-terminal" evidence="8">
    <location>
        <begin position="413"/>
        <end position="787"/>
    </location>
</feature>
<comment type="caution">
    <text evidence="9">The sequence shown here is derived from an EMBL/GenBank/DDBJ whole genome shotgun (WGS) entry which is preliminary data.</text>
</comment>
<dbReference type="Proteomes" id="UP001230188">
    <property type="component" value="Unassembled WGS sequence"/>
</dbReference>
<evidence type="ECO:0000313" key="9">
    <source>
        <dbReference type="EMBL" id="KAJ8603020.1"/>
    </source>
</evidence>
<keyword evidence="6" id="KW-0812">Transmembrane</keyword>
<sequence length="1067" mass="115432">MKSVVALLLSVPPLALGADTSLSLCQAVTTYFFNTCTDTDGDGYVDAADSVADMTGEVVSAVVNNCPGDGTWISDDECQWTRKLCVSCDDSTGTTRIRVQTNNMPDGSGQMAPVGQAEIDEKNLDFEVNFNQAVVTGQNYETEATTQDEVDDALCSTRAMASAKINDDNDFESADGSDTTVGNGMVTITGIVSWGTSANDVDPWFPPAYWNGVAQEVESVDNCLVHAADGWLHHHSLSPAYWASDGSTCTAYQALAQYDDEVSVTTLMFEGEDGDSMDGHEDLQIVGIALDGHLVFGPYASSTVEVYDGTGLDLCNGVRYDDDADGTRDAYAYFMSKTFPYQMGCWGPANYPDYTPNCTTNAQSSYSTRPALFNALYGSSSTIGPKPTSQPTPAPSLKPTTETPGPTKDLGDPNVLIVQMDDALAAYFEDWEDYVNPPDLPDTHRFSDGDFDGLTDYLPNIDSIRKNGVSFTRAYTASSACAPTRFSVLTGRYPSRGVYNTEKSANSYGSDVRTYVQVSWAKLDDFDSTYNAATIFSGQGYATAHIGKWHLTPSNEDGGSMEDDTYASQVTAVKARGFDYVDGLYTENINTCAGEDYCSTFTHNLDWMTTRAVEFMDEYSEVPFFLYFNPTVPHEPDLDDLMVDGLCADGESSCDRQDTVDGRLDSVPTVYDTLCFSEDCEMPSYTDLWSTAEDIATSSKLESACASAIWIDDSLGVMLAYLEEQSELENTIIVVTSDNGSSKRTLYETGVRAPLFVRWTRGGILDNVIISDLVSSIDLLPTLVDLALPDYGGYTDFDGVSWADLATGASSSLSRDSIIVEYGFDRAIIRDDSWKLISALDDSTCDETEDYPDCTSGDQLYYLNSDSTEQTSLTDDSSYSAILSELEDLIDAHDDDTIDGAPVSPTAQPTIAPTSCFEPDADSWTSPSGNGCDWVAQSPDTRCSIGGNSPASDYCLNACGTCPDDDDDSCASGGESCTSDDDCCDGYYCKSANGVCRTESSSSSSDSAGVHPLIITLVVLAVVVSCAMVFYLKNRKKVIQRKLNLNHRDESLVQLAVESKEIRITKA</sequence>
<feature type="transmembrane region" description="Helical" evidence="6">
    <location>
        <begin position="1010"/>
        <end position="1032"/>
    </location>
</feature>
<dbReference type="InterPro" id="IPR050738">
    <property type="entry name" value="Sulfatase"/>
</dbReference>
<accession>A0AAD7UDC4</accession>
<evidence type="ECO:0000256" key="7">
    <source>
        <dbReference type="SAM" id="SignalP"/>
    </source>
</evidence>
<dbReference type="Gene3D" id="3.40.720.10">
    <property type="entry name" value="Alkaline Phosphatase, subunit A"/>
    <property type="match status" value="1"/>
</dbReference>
<feature type="chain" id="PRO_5041919915" description="Sulfatase N-terminal domain-containing protein" evidence="7">
    <location>
        <begin position="18"/>
        <end position="1067"/>
    </location>
</feature>
<protein>
    <recommendedName>
        <fullName evidence="8">Sulfatase N-terminal domain-containing protein</fullName>
    </recommendedName>
</protein>
<dbReference type="GO" id="GO:0004065">
    <property type="term" value="F:arylsulfatase activity"/>
    <property type="evidence" value="ECO:0007669"/>
    <property type="project" value="TreeGrafter"/>
</dbReference>
<keyword evidence="10" id="KW-1185">Reference proteome</keyword>
<keyword evidence="6" id="KW-1133">Transmembrane helix</keyword>
<gene>
    <name evidence="9" type="ORF">CTAYLR_001568</name>
</gene>
<dbReference type="SUPFAM" id="SSF53649">
    <property type="entry name" value="Alkaline phosphatase-like"/>
    <property type="match status" value="1"/>
</dbReference>
<keyword evidence="2" id="KW-0479">Metal-binding</keyword>
<evidence type="ECO:0000256" key="2">
    <source>
        <dbReference type="ARBA" id="ARBA00022723"/>
    </source>
</evidence>
<keyword evidence="3" id="KW-0378">Hydrolase</keyword>
<dbReference type="AlphaFoldDB" id="A0AAD7UDC4"/>
<organism evidence="9 10">
    <name type="scientific">Chrysophaeum taylorii</name>
    <dbReference type="NCBI Taxonomy" id="2483200"/>
    <lineage>
        <taxon>Eukaryota</taxon>
        <taxon>Sar</taxon>
        <taxon>Stramenopiles</taxon>
        <taxon>Ochrophyta</taxon>
        <taxon>Pelagophyceae</taxon>
        <taxon>Pelagomonadales</taxon>
        <taxon>Pelagomonadaceae</taxon>
        <taxon>Chrysophaeum</taxon>
    </lineage>
</organism>
<evidence type="ECO:0000256" key="5">
    <source>
        <dbReference type="SAM" id="MobiDB-lite"/>
    </source>
</evidence>
<feature type="region of interest" description="Disordered" evidence="5">
    <location>
        <begin position="380"/>
        <end position="412"/>
    </location>
</feature>
<proteinExistence type="inferred from homology"/>
<evidence type="ECO:0000256" key="6">
    <source>
        <dbReference type="SAM" id="Phobius"/>
    </source>
</evidence>
<evidence type="ECO:0000259" key="8">
    <source>
        <dbReference type="Pfam" id="PF00884"/>
    </source>
</evidence>
<evidence type="ECO:0000256" key="3">
    <source>
        <dbReference type="ARBA" id="ARBA00022801"/>
    </source>
</evidence>
<evidence type="ECO:0000256" key="1">
    <source>
        <dbReference type="ARBA" id="ARBA00008779"/>
    </source>
</evidence>
<dbReference type="Pfam" id="PF00884">
    <property type="entry name" value="Sulfatase"/>
    <property type="match status" value="1"/>
</dbReference>
<dbReference type="InterPro" id="IPR024607">
    <property type="entry name" value="Sulfatase_CS"/>
</dbReference>